<proteinExistence type="predicted"/>
<dbReference type="SUPFAM" id="SSF81324">
    <property type="entry name" value="Voltage-gated potassium channels"/>
    <property type="match status" value="1"/>
</dbReference>
<keyword evidence="3" id="KW-0407">Ion channel</keyword>
<dbReference type="Proteomes" id="UP000286912">
    <property type="component" value="Unassembled WGS sequence"/>
</dbReference>
<evidence type="ECO:0000256" key="1">
    <source>
        <dbReference type="SAM" id="Phobius"/>
    </source>
</evidence>
<feature type="transmembrane region" description="Helical" evidence="1">
    <location>
        <begin position="133"/>
        <end position="154"/>
    </location>
</feature>
<keyword evidence="1" id="KW-1133">Transmembrane helix</keyword>
<dbReference type="InterPro" id="IPR013099">
    <property type="entry name" value="K_chnl_dom"/>
</dbReference>
<dbReference type="Gene3D" id="1.10.287.70">
    <property type="match status" value="1"/>
</dbReference>
<keyword evidence="1" id="KW-0472">Membrane</keyword>
<dbReference type="Pfam" id="PF07885">
    <property type="entry name" value="Ion_trans_2"/>
    <property type="match status" value="1"/>
</dbReference>
<feature type="domain" description="Potassium channel" evidence="2">
    <location>
        <begin position="74"/>
        <end position="157"/>
    </location>
</feature>
<keyword evidence="3" id="KW-0813">Transport</keyword>
<dbReference type="GO" id="GO:0034220">
    <property type="term" value="P:monoatomic ion transmembrane transport"/>
    <property type="evidence" value="ECO:0007669"/>
    <property type="project" value="UniProtKB-KW"/>
</dbReference>
<evidence type="ECO:0000313" key="4">
    <source>
        <dbReference type="Proteomes" id="UP000286912"/>
    </source>
</evidence>
<keyword evidence="4" id="KW-1185">Reference proteome</keyword>
<reference evidence="3 4" key="1">
    <citation type="submission" date="2018-12" db="EMBL/GenBank/DDBJ databases">
        <title>three novel Halomonas strain isolated from plants.</title>
        <authorList>
            <person name="Sun C."/>
        </authorList>
    </citation>
    <scope>NUCLEOTIDE SEQUENCE [LARGE SCALE GENOMIC DNA]</scope>
    <source>
        <strain evidence="3 4">RC</strain>
    </source>
</reference>
<feature type="transmembrane region" description="Helical" evidence="1">
    <location>
        <begin position="58"/>
        <end position="83"/>
    </location>
</feature>
<evidence type="ECO:0000259" key="2">
    <source>
        <dbReference type="Pfam" id="PF07885"/>
    </source>
</evidence>
<gene>
    <name evidence="3" type="ORF">ELY37_08160</name>
</gene>
<dbReference type="RefSeq" id="WP_126949370.1">
    <property type="nucleotide sequence ID" value="NZ_RZHD01000005.1"/>
</dbReference>
<dbReference type="OrthoDB" id="3422146at2"/>
<protein>
    <submittedName>
        <fullName evidence="3">Two pore domain potassium channel family protein</fullName>
    </submittedName>
</protein>
<comment type="caution">
    <text evidence="3">The sequence shown here is derived from an EMBL/GenBank/DDBJ whole genome shotgun (WGS) entry which is preliminary data.</text>
</comment>
<dbReference type="AlphaFoldDB" id="A0A3S0WMZ6"/>
<dbReference type="EMBL" id="RZHD01000005">
    <property type="protein sequence ID" value="RUR45968.1"/>
    <property type="molecule type" value="Genomic_DNA"/>
</dbReference>
<name>A0A3S0WMZ6_9GAMM</name>
<organism evidence="3 4">
    <name type="scientific">Vreelandella populi</name>
    <dbReference type="NCBI Taxonomy" id="2498858"/>
    <lineage>
        <taxon>Bacteria</taxon>
        <taxon>Pseudomonadati</taxon>
        <taxon>Pseudomonadota</taxon>
        <taxon>Gammaproteobacteria</taxon>
        <taxon>Oceanospirillales</taxon>
        <taxon>Halomonadaceae</taxon>
        <taxon>Vreelandella</taxon>
    </lineage>
</organism>
<keyword evidence="3" id="KW-0406">Ion transport</keyword>
<keyword evidence="1" id="KW-0812">Transmembrane</keyword>
<accession>A0A3S0WMZ6</accession>
<sequence length="341" mass="37690">MTGNTLAGVIGVLLVSLANYDAIRTTLSASHSGPITNRLISIVWSILLSIHRTRRCHWLLAATGPWITVGLILVWVMTLWLGWLLVFCGGSDAVVNANTQASASLVERIYFTGYTLTTLGYGDFVPGNDRWRLVPTLAAANGFFLFTLSITYMLNIVSNVTQKRHLALSISALGESPLEVLNTTHDNGKFTSLSQQLSPIQQTISILGQQHLAYPILHYYHAGSSQKSLPLALARLYQALILATIANPDLNASTHTQFTITLRVIDQFLDTLDSAFIHAATHLPPFPALEAYKTLPGFDTSQKQMQEGLSEQSQKVLLAYIQKDGWEWEDIWQLAEEKNVL</sequence>
<evidence type="ECO:0000313" key="3">
    <source>
        <dbReference type="EMBL" id="RUR45968.1"/>
    </source>
</evidence>